<keyword evidence="1" id="KW-0175">Coiled coil</keyword>
<feature type="coiled-coil region" evidence="1">
    <location>
        <begin position="125"/>
        <end position="181"/>
    </location>
</feature>
<dbReference type="InterPro" id="IPR002525">
    <property type="entry name" value="Transp_IS110-like_N"/>
</dbReference>
<dbReference type="PANTHER" id="PTHR33055:SF3">
    <property type="entry name" value="PUTATIVE TRANSPOSASE FOR IS117-RELATED"/>
    <property type="match status" value="1"/>
</dbReference>
<dbReference type="OrthoDB" id="8601826at2"/>
<dbReference type="Pfam" id="PF02371">
    <property type="entry name" value="Transposase_20"/>
    <property type="match status" value="1"/>
</dbReference>
<dbReference type="GO" id="GO:0004803">
    <property type="term" value="F:transposase activity"/>
    <property type="evidence" value="ECO:0007669"/>
    <property type="project" value="InterPro"/>
</dbReference>
<evidence type="ECO:0000259" key="2">
    <source>
        <dbReference type="Pfam" id="PF01548"/>
    </source>
</evidence>
<protein>
    <submittedName>
        <fullName evidence="4">Transposase</fullName>
    </submittedName>
</protein>
<organism evidence="4 5">
    <name type="scientific">Alysiella filiformis DSM 16848</name>
    <dbReference type="NCBI Taxonomy" id="1120981"/>
    <lineage>
        <taxon>Bacteria</taxon>
        <taxon>Pseudomonadati</taxon>
        <taxon>Pseudomonadota</taxon>
        <taxon>Betaproteobacteria</taxon>
        <taxon>Neisseriales</taxon>
        <taxon>Neisseriaceae</taxon>
        <taxon>Alysiella</taxon>
    </lineage>
</organism>
<dbReference type="GO" id="GO:0006313">
    <property type="term" value="P:DNA transposition"/>
    <property type="evidence" value="ECO:0007669"/>
    <property type="project" value="InterPro"/>
</dbReference>
<sequence length="327" mass="37249">MNYLGIDVSKAKIDCCLIVGERYFHRVFSNNVAGFEKLCEWLLKYGADVHVCMEATGVYSENVAEYLHDKQFIVSIVNPLSIKKFIEMELIAVKTDKQDAKNIAIYCKRNEPKPHIFPTLSERKLKALTRQLDHLKEMHTAQKNRLLVAHEATQAFIQDTIQHLEQQIVDVKAAIEQHINAEPSLKEKSQLLKTIRGIGSATVPHLLTLFAERSFQNAKKVVSYLGLNPIVKQSGQKKTKYIAISKQGDKHIRTALYMPAMVCAFRLPEYRDFVQRLKAKGKTNKQIICAIMRKLVVYCYIVLKTGEPFKQICDVARSCKAVKGEVL</sequence>
<name>A0A286E9L8_9NEIS</name>
<dbReference type="Pfam" id="PF01548">
    <property type="entry name" value="DEDD_Tnp_IS110"/>
    <property type="match status" value="1"/>
</dbReference>
<gene>
    <name evidence="4" type="ORF">SAMN02746062_00973</name>
</gene>
<evidence type="ECO:0000313" key="4">
    <source>
        <dbReference type="EMBL" id="SOD67625.1"/>
    </source>
</evidence>
<dbReference type="PANTHER" id="PTHR33055">
    <property type="entry name" value="TRANSPOSASE FOR INSERTION SEQUENCE ELEMENT IS1111A"/>
    <property type="match status" value="1"/>
</dbReference>
<dbReference type="Proteomes" id="UP000219669">
    <property type="component" value="Unassembled WGS sequence"/>
</dbReference>
<dbReference type="GO" id="GO:0003677">
    <property type="term" value="F:DNA binding"/>
    <property type="evidence" value="ECO:0007669"/>
    <property type="project" value="InterPro"/>
</dbReference>
<evidence type="ECO:0000256" key="1">
    <source>
        <dbReference type="SAM" id="Coils"/>
    </source>
</evidence>
<dbReference type="InterPro" id="IPR047650">
    <property type="entry name" value="Transpos_IS110"/>
</dbReference>
<dbReference type="EMBL" id="OCNF01000006">
    <property type="protein sequence ID" value="SOD67625.1"/>
    <property type="molecule type" value="Genomic_DNA"/>
</dbReference>
<keyword evidence="5" id="KW-1185">Reference proteome</keyword>
<dbReference type="InterPro" id="IPR003346">
    <property type="entry name" value="Transposase_20"/>
</dbReference>
<evidence type="ECO:0000259" key="3">
    <source>
        <dbReference type="Pfam" id="PF02371"/>
    </source>
</evidence>
<feature type="domain" description="Transposase IS110-like N-terminal" evidence="2">
    <location>
        <begin position="4"/>
        <end position="147"/>
    </location>
</feature>
<accession>A0A286E9L8</accession>
<dbReference type="RefSeq" id="WP_097114035.1">
    <property type="nucleotide sequence ID" value="NZ_CP083931.1"/>
</dbReference>
<dbReference type="AlphaFoldDB" id="A0A286E9L8"/>
<dbReference type="NCBIfam" id="NF033542">
    <property type="entry name" value="transpos_IS110"/>
    <property type="match status" value="1"/>
</dbReference>
<proteinExistence type="predicted"/>
<evidence type="ECO:0000313" key="5">
    <source>
        <dbReference type="Proteomes" id="UP000219669"/>
    </source>
</evidence>
<feature type="domain" description="Transposase IS116/IS110/IS902 C-terminal" evidence="3">
    <location>
        <begin position="190"/>
        <end position="274"/>
    </location>
</feature>
<reference evidence="4 5" key="1">
    <citation type="submission" date="2017-09" db="EMBL/GenBank/DDBJ databases">
        <authorList>
            <person name="Ehlers B."/>
            <person name="Leendertz F.H."/>
        </authorList>
    </citation>
    <scope>NUCLEOTIDE SEQUENCE [LARGE SCALE GENOMIC DNA]</scope>
    <source>
        <strain evidence="4 5">DSM 16848</strain>
    </source>
</reference>